<name>A0ACD5AQB5_9ACTN</name>
<accession>A0ACD5AQB5</accession>
<reference evidence="1" key="1">
    <citation type="journal article" date="2025" name="Int. J. Syst. Evol. Microbiol.">
        <title>Streptomyces citrinus sp. nov., with yellow diffusible pigment.</title>
        <authorList>
            <person name="He Y."/>
            <person name="Yang E."/>
            <person name="Xu J."/>
            <person name="Sun Y."/>
            <person name="Sun L."/>
        </authorList>
    </citation>
    <scope>NUCLEOTIDE SEQUENCE</scope>
    <source>
        <strain evidence="1">Q6</strain>
    </source>
</reference>
<protein>
    <submittedName>
        <fullName evidence="1">Uncharacterized protein</fullName>
    </submittedName>
</protein>
<evidence type="ECO:0000313" key="2">
    <source>
        <dbReference type="Proteomes" id="UP001432251"/>
    </source>
</evidence>
<dbReference type="Proteomes" id="UP001432251">
    <property type="component" value="Plasmid p1"/>
</dbReference>
<dbReference type="EMBL" id="CP146023">
    <property type="protein sequence ID" value="WWQ69398.1"/>
    <property type="molecule type" value="Genomic_DNA"/>
</dbReference>
<organism evidence="1 2">
    <name type="scientific">Streptomyces citrinus</name>
    <dbReference type="NCBI Taxonomy" id="3118173"/>
    <lineage>
        <taxon>Bacteria</taxon>
        <taxon>Bacillati</taxon>
        <taxon>Actinomycetota</taxon>
        <taxon>Actinomycetes</taxon>
        <taxon>Kitasatosporales</taxon>
        <taxon>Streptomycetaceae</taxon>
        <taxon>Streptomyces</taxon>
    </lineage>
</organism>
<geneLocation type="plasmid" evidence="1 2">
    <name>p1</name>
</geneLocation>
<evidence type="ECO:0000313" key="1">
    <source>
        <dbReference type="EMBL" id="WWQ69398.1"/>
    </source>
</evidence>
<proteinExistence type="predicted"/>
<sequence>MANLLNVPRRENSASSPTPTATTTAHTGGLKAEFEAGVSHSAPESTARAERACKGRHPDDRSPRLVIAFRVAPRNALRQRDSG</sequence>
<keyword evidence="1" id="KW-0614">Plasmid</keyword>
<gene>
    <name evidence="1" type="ORF">V2W30_40165</name>
</gene>
<keyword evidence="2" id="KW-1185">Reference proteome</keyword>